<evidence type="ECO:0000313" key="2">
    <source>
        <dbReference type="Proteomes" id="UP000828390"/>
    </source>
</evidence>
<gene>
    <name evidence="1" type="ORF">DPMN_036334</name>
</gene>
<dbReference type="EMBL" id="JAIWYP010000002">
    <property type="protein sequence ID" value="KAH3873108.1"/>
    <property type="molecule type" value="Genomic_DNA"/>
</dbReference>
<comment type="caution">
    <text evidence="1">The sequence shown here is derived from an EMBL/GenBank/DDBJ whole genome shotgun (WGS) entry which is preliminary data.</text>
</comment>
<sequence>MTPLKSPLLYKDKRALYKCPRPTTLECERSCRMPGVTRAQKSITEEVPAWYCSELLLYIAAMLSQYIVHS</sequence>
<keyword evidence="2" id="KW-1185">Reference proteome</keyword>
<organism evidence="1 2">
    <name type="scientific">Dreissena polymorpha</name>
    <name type="common">Zebra mussel</name>
    <name type="synonym">Mytilus polymorpha</name>
    <dbReference type="NCBI Taxonomy" id="45954"/>
    <lineage>
        <taxon>Eukaryota</taxon>
        <taxon>Metazoa</taxon>
        <taxon>Spiralia</taxon>
        <taxon>Lophotrochozoa</taxon>
        <taxon>Mollusca</taxon>
        <taxon>Bivalvia</taxon>
        <taxon>Autobranchia</taxon>
        <taxon>Heteroconchia</taxon>
        <taxon>Euheterodonta</taxon>
        <taxon>Imparidentia</taxon>
        <taxon>Neoheterodontei</taxon>
        <taxon>Myida</taxon>
        <taxon>Dreissenoidea</taxon>
        <taxon>Dreissenidae</taxon>
        <taxon>Dreissena</taxon>
    </lineage>
</organism>
<reference evidence="1" key="2">
    <citation type="submission" date="2020-11" db="EMBL/GenBank/DDBJ databases">
        <authorList>
            <person name="McCartney M.A."/>
            <person name="Auch B."/>
            <person name="Kono T."/>
            <person name="Mallez S."/>
            <person name="Becker A."/>
            <person name="Gohl D.M."/>
            <person name="Silverstein K.A.T."/>
            <person name="Koren S."/>
            <person name="Bechman K.B."/>
            <person name="Herman A."/>
            <person name="Abrahante J.E."/>
            <person name="Garbe J."/>
        </authorList>
    </citation>
    <scope>NUCLEOTIDE SEQUENCE</scope>
    <source>
        <strain evidence="1">Duluth1</strain>
        <tissue evidence="1">Whole animal</tissue>
    </source>
</reference>
<reference evidence="1" key="1">
    <citation type="journal article" date="2019" name="bioRxiv">
        <title>The Genome of the Zebra Mussel, Dreissena polymorpha: A Resource for Invasive Species Research.</title>
        <authorList>
            <person name="McCartney M.A."/>
            <person name="Auch B."/>
            <person name="Kono T."/>
            <person name="Mallez S."/>
            <person name="Zhang Y."/>
            <person name="Obille A."/>
            <person name="Becker A."/>
            <person name="Abrahante J.E."/>
            <person name="Garbe J."/>
            <person name="Badalamenti J.P."/>
            <person name="Herman A."/>
            <person name="Mangelson H."/>
            <person name="Liachko I."/>
            <person name="Sullivan S."/>
            <person name="Sone E.D."/>
            <person name="Koren S."/>
            <person name="Silverstein K.A.T."/>
            <person name="Beckman K.B."/>
            <person name="Gohl D.M."/>
        </authorList>
    </citation>
    <scope>NUCLEOTIDE SEQUENCE</scope>
    <source>
        <strain evidence="1">Duluth1</strain>
        <tissue evidence="1">Whole animal</tissue>
    </source>
</reference>
<proteinExistence type="predicted"/>
<protein>
    <submittedName>
        <fullName evidence="1">Uncharacterized protein</fullName>
    </submittedName>
</protein>
<dbReference type="Proteomes" id="UP000828390">
    <property type="component" value="Unassembled WGS sequence"/>
</dbReference>
<dbReference type="AlphaFoldDB" id="A0A9D4MAR2"/>
<evidence type="ECO:0000313" key="1">
    <source>
        <dbReference type="EMBL" id="KAH3873108.1"/>
    </source>
</evidence>
<accession>A0A9D4MAR2</accession>
<name>A0A9D4MAR2_DREPO</name>